<dbReference type="Proteomes" id="UP001501470">
    <property type="component" value="Unassembled WGS sequence"/>
</dbReference>
<feature type="transmembrane region" description="Helical" evidence="2">
    <location>
        <begin position="46"/>
        <end position="68"/>
    </location>
</feature>
<feature type="transmembrane region" description="Helical" evidence="2">
    <location>
        <begin position="236"/>
        <end position="255"/>
    </location>
</feature>
<accession>A0ABN2BVC4</accession>
<organism evidence="3 4">
    <name type="scientific">Dactylosporangium maewongense</name>
    <dbReference type="NCBI Taxonomy" id="634393"/>
    <lineage>
        <taxon>Bacteria</taxon>
        <taxon>Bacillati</taxon>
        <taxon>Actinomycetota</taxon>
        <taxon>Actinomycetes</taxon>
        <taxon>Micromonosporales</taxon>
        <taxon>Micromonosporaceae</taxon>
        <taxon>Dactylosporangium</taxon>
    </lineage>
</organism>
<keyword evidence="2" id="KW-0812">Transmembrane</keyword>
<dbReference type="RefSeq" id="WP_344508423.1">
    <property type="nucleotide sequence ID" value="NZ_BAAAQD010000019.1"/>
</dbReference>
<evidence type="ECO:0000256" key="1">
    <source>
        <dbReference type="SAM" id="MobiDB-lite"/>
    </source>
</evidence>
<evidence type="ECO:0000313" key="3">
    <source>
        <dbReference type="EMBL" id="GAA1547058.1"/>
    </source>
</evidence>
<feature type="compositionally biased region" description="Basic residues" evidence="1">
    <location>
        <begin position="476"/>
        <end position="486"/>
    </location>
</feature>
<reference evidence="3 4" key="1">
    <citation type="journal article" date="2019" name="Int. J. Syst. Evol. Microbiol.">
        <title>The Global Catalogue of Microorganisms (GCM) 10K type strain sequencing project: providing services to taxonomists for standard genome sequencing and annotation.</title>
        <authorList>
            <consortium name="The Broad Institute Genomics Platform"/>
            <consortium name="The Broad Institute Genome Sequencing Center for Infectious Disease"/>
            <person name="Wu L."/>
            <person name="Ma J."/>
        </authorList>
    </citation>
    <scope>NUCLEOTIDE SEQUENCE [LARGE SCALE GENOMIC DNA]</scope>
    <source>
        <strain evidence="3 4">JCM 15933</strain>
    </source>
</reference>
<protein>
    <submittedName>
        <fullName evidence="3">Uncharacterized protein</fullName>
    </submittedName>
</protein>
<gene>
    <name evidence="3" type="ORF">GCM10009827_079110</name>
</gene>
<feature type="compositionally biased region" description="Low complexity" evidence="1">
    <location>
        <begin position="367"/>
        <end position="392"/>
    </location>
</feature>
<feature type="transmembrane region" description="Helical" evidence="2">
    <location>
        <begin position="159"/>
        <end position="180"/>
    </location>
</feature>
<feature type="compositionally biased region" description="Basic and acidic residues" evidence="1">
    <location>
        <begin position="393"/>
        <end position="402"/>
    </location>
</feature>
<feature type="transmembrane region" description="Helical" evidence="2">
    <location>
        <begin position="200"/>
        <end position="224"/>
    </location>
</feature>
<sequence>MAARSWATSIFTAIGVAAGAGAAQLGLGYGLGIISWQPAGNSATIWVSSLAWVAWLAASSTVIGALCADRLSPADTPIAGNASTPGAHALTAAWRIVIALSAAVGALIVVPLVAVPSRTPRPDNVAPYFTAGGYAIAGIIVGLLIAVGALAARAIASNVIASSAWLWVLAVVAVVDVVRADGNLATAAQLGTWQFTDATWIRNMVNLPGALLMLAIALVIGALAAWPASRRGDNRVGVAVSGAAGPLLVALAYFLAAPAVGERDPQLSAFVIAPYAVLAGLAGSVIVSAIGPRGSRAQARAARQAAAAEREARAASDISDWTQALADADAAEARRRTERGEPQDADDPWTAAPDRTPEPVTIGAGGKSPAAAPKSPTSTGKAAVTKATATKAADLDSAKDLESDAYAPSRAYGGESSGRTYASESANRAYAEDTVSDDTDPAPKKPAPARGSVEPLWPTDTAPATPEPPKPAPGRTRGRGRGKSAE</sequence>
<dbReference type="EMBL" id="BAAAQD010000019">
    <property type="protein sequence ID" value="GAA1547058.1"/>
    <property type="molecule type" value="Genomic_DNA"/>
</dbReference>
<feature type="transmembrane region" description="Helical" evidence="2">
    <location>
        <begin position="134"/>
        <end position="152"/>
    </location>
</feature>
<evidence type="ECO:0000256" key="2">
    <source>
        <dbReference type="SAM" id="Phobius"/>
    </source>
</evidence>
<evidence type="ECO:0000313" key="4">
    <source>
        <dbReference type="Proteomes" id="UP001501470"/>
    </source>
</evidence>
<keyword evidence="2" id="KW-0472">Membrane</keyword>
<feature type="compositionally biased region" description="Polar residues" evidence="1">
    <location>
        <begin position="417"/>
        <end position="426"/>
    </location>
</feature>
<name>A0ABN2BVC4_9ACTN</name>
<feature type="region of interest" description="Disordered" evidence="1">
    <location>
        <begin position="327"/>
        <end position="486"/>
    </location>
</feature>
<proteinExistence type="predicted"/>
<feature type="transmembrane region" description="Helical" evidence="2">
    <location>
        <begin position="267"/>
        <end position="290"/>
    </location>
</feature>
<keyword evidence="2" id="KW-1133">Transmembrane helix</keyword>
<keyword evidence="4" id="KW-1185">Reference proteome</keyword>
<comment type="caution">
    <text evidence="3">The sequence shown here is derived from an EMBL/GenBank/DDBJ whole genome shotgun (WGS) entry which is preliminary data.</text>
</comment>
<feature type="compositionally biased region" description="Basic and acidic residues" evidence="1">
    <location>
        <begin position="331"/>
        <end position="342"/>
    </location>
</feature>
<feature type="transmembrane region" description="Helical" evidence="2">
    <location>
        <begin position="89"/>
        <end position="114"/>
    </location>
</feature>